<gene>
    <name evidence="2" type="ORF">SAMN05444354_12275</name>
</gene>
<organism evidence="2 3">
    <name type="scientific">Stigmatella aurantiaca</name>
    <dbReference type="NCBI Taxonomy" id="41"/>
    <lineage>
        <taxon>Bacteria</taxon>
        <taxon>Pseudomonadati</taxon>
        <taxon>Myxococcota</taxon>
        <taxon>Myxococcia</taxon>
        <taxon>Myxococcales</taxon>
        <taxon>Cystobacterineae</taxon>
        <taxon>Archangiaceae</taxon>
        <taxon>Stigmatella</taxon>
    </lineage>
</organism>
<evidence type="ECO:0000313" key="3">
    <source>
        <dbReference type="Proteomes" id="UP000182719"/>
    </source>
</evidence>
<name>A0A1H8AZB5_STIAU</name>
<feature type="region of interest" description="Disordered" evidence="1">
    <location>
        <begin position="1"/>
        <end position="31"/>
    </location>
</feature>
<dbReference type="Proteomes" id="UP000182719">
    <property type="component" value="Unassembled WGS sequence"/>
</dbReference>
<dbReference type="EMBL" id="FOAP01000022">
    <property type="protein sequence ID" value="SEM74857.1"/>
    <property type="molecule type" value="Genomic_DNA"/>
</dbReference>
<evidence type="ECO:0000313" key="2">
    <source>
        <dbReference type="EMBL" id="SEM74857.1"/>
    </source>
</evidence>
<dbReference type="AlphaFoldDB" id="A0A1H8AZB5"/>
<evidence type="ECO:0000256" key="1">
    <source>
        <dbReference type="SAM" id="MobiDB-lite"/>
    </source>
</evidence>
<accession>A0A1H8AZB5</accession>
<proteinExistence type="predicted"/>
<sequence length="86" mass="9844">MTARRRALPKDPRELGSAEPQHGMSERQVRKRKERVAFQMVLEEYPAVAIEERFSRGDLNLTRLARKHGIDLRARVHGFPGGLPAQ</sequence>
<keyword evidence="3" id="KW-1185">Reference proteome</keyword>
<reference evidence="3" key="1">
    <citation type="submission" date="2016-10" db="EMBL/GenBank/DDBJ databases">
        <authorList>
            <person name="Varghese N."/>
            <person name="Submissions S."/>
        </authorList>
    </citation>
    <scope>NUCLEOTIDE SEQUENCE [LARGE SCALE GENOMIC DNA]</scope>
    <source>
        <strain evidence="3">DSM 17044</strain>
    </source>
</reference>
<protein>
    <submittedName>
        <fullName evidence="2">Uncharacterized protein</fullName>
    </submittedName>
</protein>